<protein>
    <submittedName>
        <fullName evidence="1">Uncharacterized protein</fullName>
    </submittedName>
</protein>
<dbReference type="RefSeq" id="WP_092440659.1">
    <property type="nucleotide sequence ID" value="NZ_FMYP01000084.1"/>
</dbReference>
<reference evidence="1 2" key="1">
    <citation type="submission" date="2016-09" db="EMBL/GenBank/DDBJ databases">
        <authorList>
            <person name="Capua I."/>
            <person name="De Benedictis P."/>
            <person name="Joannis T."/>
            <person name="Lombin L.H."/>
            <person name="Cattoli G."/>
        </authorList>
    </citation>
    <scope>NUCLEOTIDE SEQUENCE [LARGE SCALE GENOMIC DNA]</scope>
    <source>
        <strain evidence="1 2">A7P-90m</strain>
    </source>
</reference>
<sequence>MEKIKDLKFEGLSSEEMSQIAGGGCRAEAYKMEGSLFKHPKHLCAYNKFNALERLRNLKYEE</sequence>
<proteinExistence type="predicted"/>
<keyword evidence="2" id="KW-1185">Reference proteome</keyword>
<evidence type="ECO:0000313" key="2">
    <source>
        <dbReference type="Proteomes" id="UP000199452"/>
    </source>
</evidence>
<dbReference type="EMBL" id="FMYP01000084">
    <property type="protein sequence ID" value="SDD10251.1"/>
    <property type="molecule type" value="Genomic_DNA"/>
</dbReference>
<evidence type="ECO:0000313" key="1">
    <source>
        <dbReference type="EMBL" id="SDD10251.1"/>
    </source>
</evidence>
<organism evidence="1 2">
    <name type="scientific">Williamwhitmania taraxaci</name>
    <dbReference type="NCBI Taxonomy" id="1640674"/>
    <lineage>
        <taxon>Bacteria</taxon>
        <taxon>Pseudomonadati</taxon>
        <taxon>Bacteroidota</taxon>
        <taxon>Bacteroidia</taxon>
        <taxon>Bacteroidales</taxon>
        <taxon>Williamwhitmaniaceae</taxon>
        <taxon>Williamwhitmania</taxon>
    </lineage>
</organism>
<accession>A0A1G6S0Q4</accession>
<dbReference type="STRING" id="1640674.SAMN05216323_108419"/>
<name>A0A1G6S0Q4_9BACT</name>
<dbReference type="AlphaFoldDB" id="A0A1G6S0Q4"/>
<gene>
    <name evidence="1" type="ORF">SAMN05216323_108419</name>
</gene>
<dbReference type="Proteomes" id="UP000199452">
    <property type="component" value="Unassembled WGS sequence"/>
</dbReference>